<evidence type="ECO:0000259" key="2">
    <source>
        <dbReference type="SMART" id="SM00899"/>
    </source>
</evidence>
<keyword evidence="4" id="KW-1185">Reference proteome</keyword>
<proteinExistence type="predicted"/>
<dbReference type="InterPro" id="IPR008988">
    <property type="entry name" value="Transcriptional_repressor_C"/>
</dbReference>
<dbReference type="SMART" id="SM00899">
    <property type="entry name" value="FeoA"/>
    <property type="match status" value="1"/>
</dbReference>
<keyword evidence="1" id="KW-0408">Iron</keyword>
<sequence>MSETTLDTLRPGEAAHVVSLTPGHPLRRRLMELGFIRGARVSVLRTAPMGDPVELRIGGTELALRRQDLLSIRVRQ</sequence>
<dbReference type="Pfam" id="PF04023">
    <property type="entry name" value="FeoA"/>
    <property type="match status" value="1"/>
</dbReference>
<organism evidence="3 4">
    <name type="scientific">Deinococcus aquiradiocola</name>
    <dbReference type="NCBI Taxonomy" id="393059"/>
    <lineage>
        <taxon>Bacteria</taxon>
        <taxon>Thermotogati</taxon>
        <taxon>Deinococcota</taxon>
        <taxon>Deinococci</taxon>
        <taxon>Deinococcales</taxon>
        <taxon>Deinococcaceae</taxon>
        <taxon>Deinococcus</taxon>
    </lineage>
</organism>
<evidence type="ECO:0000313" key="4">
    <source>
        <dbReference type="Proteomes" id="UP000635726"/>
    </source>
</evidence>
<accession>A0A917UUY1</accession>
<comment type="caution">
    <text evidence="3">The sequence shown here is derived from an EMBL/GenBank/DDBJ whole genome shotgun (WGS) entry which is preliminary data.</text>
</comment>
<dbReference type="Proteomes" id="UP000635726">
    <property type="component" value="Unassembled WGS sequence"/>
</dbReference>
<dbReference type="RefSeq" id="WP_188964427.1">
    <property type="nucleotide sequence ID" value="NZ_BMOE01000016.1"/>
</dbReference>
<evidence type="ECO:0000256" key="1">
    <source>
        <dbReference type="ARBA" id="ARBA00023004"/>
    </source>
</evidence>
<dbReference type="SUPFAM" id="SSF50037">
    <property type="entry name" value="C-terminal domain of transcriptional repressors"/>
    <property type="match status" value="1"/>
</dbReference>
<feature type="domain" description="Ferrous iron transporter FeoA-like" evidence="2">
    <location>
        <begin position="4"/>
        <end position="76"/>
    </location>
</feature>
<protein>
    <submittedName>
        <fullName evidence="3">Iron transporter</fullName>
    </submittedName>
</protein>
<reference evidence="3" key="1">
    <citation type="journal article" date="2014" name="Int. J. Syst. Evol. Microbiol.">
        <title>Complete genome sequence of Corynebacterium casei LMG S-19264T (=DSM 44701T), isolated from a smear-ripened cheese.</title>
        <authorList>
            <consortium name="US DOE Joint Genome Institute (JGI-PGF)"/>
            <person name="Walter F."/>
            <person name="Albersmeier A."/>
            <person name="Kalinowski J."/>
            <person name="Ruckert C."/>
        </authorList>
    </citation>
    <scope>NUCLEOTIDE SEQUENCE</scope>
    <source>
        <strain evidence="3">JCM 14371</strain>
    </source>
</reference>
<dbReference type="Gene3D" id="2.30.30.90">
    <property type="match status" value="1"/>
</dbReference>
<dbReference type="PANTHER" id="PTHR42954">
    <property type="entry name" value="FE(2+) TRANSPORT PROTEIN A"/>
    <property type="match status" value="1"/>
</dbReference>
<dbReference type="EMBL" id="BMOE01000016">
    <property type="protein sequence ID" value="GGJ86602.1"/>
    <property type="molecule type" value="Genomic_DNA"/>
</dbReference>
<name>A0A917UUY1_9DEIO</name>
<dbReference type="InterPro" id="IPR007167">
    <property type="entry name" value="Fe-transptr_FeoA-like"/>
</dbReference>
<gene>
    <name evidence="3" type="ORF">GCM10008939_33180</name>
</gene>
<dbReference type="PANTHER" id="PTHR42954:SF2">
    <property type="entry name" value="FE(2+) TRANSPORT PROTEIN A"/>
    <property type="match status" value="1"/>
</dbReference>
<dbReference type="InterPro" id="IPR052713">
    <property type="entry name" value="FeoA"/>
</dbReference>
<evidence type="ECO:0000313" key="3">
    <source>
        <dbReference type="EMBL" id="GGJ86602.1"/>
    </source>
</evidence>
<dbReference type="AlphaFoldDB" id="A0A917UUY1"/>
<reference evidence="3" key="2">
    <citation type="submission" date="2020-09" db="EMBL/GenBank/DDBJ databases">
        <authorList>
            <person name="Sun Q."/>
            <person name="Ohkuma M."/>
        </authorList>
    </citation>
    <scope>NUCLEOTIDE SEQUENCE</scope>
    <source>
        <strain evidence="3">JCM 14371</strain>
    </source>
</reference>
<dbReference type="GO" id="GO:0046914">
    <property type="term" value="F:transition metal ion binding"/>
    <property type="evidence" value="ECO:0007669"/>
    <property type="project" value="InterPro"/>
</dbReference>
<dbReference type="InterPro" id="IPR038157">
    <property type="entry name" value="FeoA_core_dom"/>
</dbReference>